<accession>A0A1I3Q3G1</accession>
<dbReference type="Proteomes" id="UP000183299">
    <property type="component" value="Unassembled WGS sequence"/>
</dbReference>
<comment type="subcellular location">
    <subcellularLocation>
        <location evidence="1 9">Cytoplasm</location>
    </subcellularLocation>
</comment>
<evidence type="ECO:0000256" key="3">
    <source>
        <dbReference type="ARBA" id="ARBA00008008"/>
    </source>
</evidence>
<dbReference type="CDD" id="cd04740">
    <property type="entry name" value="DHOD_1B_like"/>
    <property type="match status" value="1"/>
</dbReference>
<feature type="binding site" evidence="9">
    <location>
        <begin position="75"/>
        <end position="79"/>
    </location>
    <ligand>
        <name>substrate</name>
    </ligand>
</feature>
<dbReference type="GO" id="GO:0006207">
    <property type="term" value="P:'de novo' pyrimidine nucleobase biosynthetic process"/>
    <property type="evidence" value="ECO:0007669"/>
    <property type="project" value="InterPro"/>
</dbReference>
<feature type="active site" description="Nucleophile" evidence="9">
    <location>
        <position position="135"/>
    </location>
</feature>
<dbReference type="RefSeq" id="WP_066607823.1">
    <property type="nucleotide sequence ID" value="NZ_FORY01000003.1"/>
</dbReference>
<dbReference type="InterPro" id="IPR001295">
    <property type="entry name" value="Dihydroorotate_DH_CS"/>
</dbReference>
<dbReference type="InterPro" id="IPR013785">
    <property type="entry name" value="Aldolase_TIM"/>
</dbReference>
<feature type="binding site" evidence="9">
    <location>
        <begin position="51"/>
        <end position="52"/>
    </location>
    <ligand>
        <name>FMN</name>
        <dbReference type="ChEBI" id="CHEBI:58210"/>
    </ligand>
</feature>
<feature type="binding site" evidence="9">
    <location>
        <begin position="197"/>
        <end position="198"/>
    </location>
    <ligand>
        <name>substrate</name>
    </ligand>
</feature>
<keyword evidence="6 9" id="KW-0288">FMN</keyword>
<comment type="cofactor">
    <cofactor evidence="9">
        <name>FMN</name>
        <dbReference type="ChEBI" id="CHEBI:58210"/>
    </cofactor>
    <text evidence="9">Binds 1 FMN per subunit.</text>
</comment>
<dbReference type="AlphaFoldDB" id="A0A1I3Q3G1"/>
<comment type="catalytic activity">
    <reaction evidence="9">
        <text>(S)-dihydroorotate + A = orotate + AH2</text>
        <dbReference type="Rhea" id="RHEA:18073"/>
        <dbReference type="ChEBI" id="CHEBI:13193"/>
        <dbReference type="ChEBI" id="CHEBI:17499"/>
        <dbReference type="ChEBI" id="CHEBI:30839"/>
        <dbReference type="ChEBI" id="CHEBI:30864"/>
    </reaction>
</comment>
<protein>
    <recommendedName>
        <fullName evidence="9">Dihydroorotate dehydrogenase</fullName>
        <shortName evidence="9">DHOD</shortName>
        <shortName evidence="9">DHODase</shortName>
        <shortName evidence="9">DHOdehase</shortName>
        <ecNumber evidence="9">1.3.-.-</ecNumber>
    </recommendedName>
</protein>
<comment type="function">
    <text evidence="9">Catalyzes the conversion of dihydroorotate to orotate.</text>
</comment>
<dbReference type="NCBIfam" id="NF005574">
    <property type="entry name" value="PRK07259.1"/>
    <property type="match status" value="1"/>
</dbReference>
<evidence type="ECO:0000256" key="8">
    <source>
        <dbReference type="ARBA" id="ARBA00023002"/>
    </source>
</evidence>
<dbReference type="GO" id="GO:0044205">
    <property type="term" value="P:'de novo' UMP biosynthetic process"/>
    <property type="evidence" value="ECO:0007669"/>
    <property type="project" value="UniProtKB-UniRule"/>
</dbReference>
<comment type="similarity">
    <text evidence="3 9">Belongs to the dihydroorotate dehydrogenase family. Type 1 subfamily.</text>
</comment>
<keyword evidence="12" id="KW-1185">Reference proteome</keyword>
<gene>
    <name evidence="9" type="primary">pyrD</name>
    <name evidence="11" type="ORF">SAMN04488138_103193</name>
</gene>
<dbReference type="InterPro" id="IPR012135">
    <property type="entry name" value="Dihydroorotate_DH_1_2"/>
</dbReference>
<feature type="binding site" evidence="9">
    <location>
        <position position="29"/>
    </location>
    <ligand>
        <name>FMN</name>
        <dbReference type="ChEBI" id="CHEBI:58210"/>
    </ligand>
</feature>
<dbReference type="UniPathway" id="UPA00070"/>
<dbReference type="InterPro" id="IPR005720">
    <property type="entry name" value="Dihydroorotate_DH_cat"/>
</dbReference>
<dbReference type="Pfam" id="PF01180">
    <property type="entry name" value="DHO_dh"/>
    <property type="match status" value="1"/>
</dbReference>
<feature type="binding site" evidence="9">
    <location>
        <position position="132"/>
    </location>
    <ligand>
        <name>FMN</name>
        <dbReference type="ChEBI" id="CHEBI:58210"/>
    </ligand>
</feature>
<dbReference type="InterPro" id="IPR049622">
    <property type="entry name" value="Dihydroorotate_DH_I"/>
</dbReference>
<organism evidence="11 12">
    <name type="scientific">Celeribacter halophilus</name>
    <dbReference type="NCBI Taxonomy" id="576117"/>
    <lineage>
        <taxon>Bacteria</taxon>
        <taxon>Pseudomonadati</taxon>
        <taxon>Pseudomonadota</taxon>
        <taxon>Alphaproteobacteria</taxon>
        <taxon>Rhodobacterales</taxon>
        <taxon>Roseobacteraceae</taxon>
        <taxon>Celeribacter</taxon>
    </lineage>
</organism>
<dbReference type="EMBL" id="FORY01000003">
    <property type="protein sequence ID" value="SFJ28388.1"/>
    <property type="molecule type" value="Genomic_DNA"/>
</dbReference>
<evidence type="ECO:0000256" key="2">
    <source>
        <dbReference type="ARBA" id="ARBA00004725"/>
    </source>
</evidence>
<dbReference type="GO" id="GO:0005737">
    <property type="term" value="C:cytoplasm"/>
    <property type="evidence" value="ECO:0007669"/>
    <property type="project" value="UniProtKB-SubCell"/>
</dbReference>
<reference evidence="11 12" key="1">
    <citation type="submission" date="2016-10" db="EMBL/GenBank/DDBJ databases">
        <authorList>
            <person name="de Groot N.N."/>
        </authorList>
    </citation>
    <scope>NUCLEOTIDE SEQUENCE [LARGE SCALE GENOMIC DNA]</scope>
    <source>
        <strain evidence="11 12">CGMCC 1.8891</strain>
    </source>
</reference>
<feature type="binding site" evidence="9">
    <location>
        <position position="170"/>
    </location>
    <ligand>
        <name>FMN</name>
        <dbReference type="ChEBI" id="CHEBI:58210"/>
    </ligand>
</feature>
<dbReference type="OrthoDB" id="9794954at2"/>
<dbReference type="FunFam" id="3.20.20.70:FF:000027">
    <property type="entry name" value="Dihydropyrimidine dehydrogenase [NADP(+)]"/>
    <property type="match status" value="1"/>
</dbReference>
<feature type="binding site" evidence="9">
    <location>
        <position position="132"/>
    </location>
    <ligand>
        <name>substrate</name>
    </ligand>
</feature>
<dbReference type="HAMAP" id="MF_00224">
    <property type="entry name" value="DHO_dh_type1"/>
    <property type="match status" value="1"/>
</dbReference>
<name>A0A1I3Q3G1_9RHOB</name>
<keyword evidence="8 9" id="KW-0560">Oxidoreductase</keyword>
<dbReference type="PANTHER" id="PTHR48109">
    <property type="entry name" value="DIHYDROOROTATE DEHYDROGENASE (QUINONE), MITOCHONDRIAL-RELATED"/>
    <property type="match status" value="1"/>
</dbReference>
<dbReference type="InterPro" id="IPR024920">
    <property type="entry name" value="Dihydroorotate_DH_1"/>
</dbReference>
<dbReference type="PANTHER" id="PTHR48109:SF1">
    <property type="entry name" value="DIHYDROOROTATE DEHYDROGENASE (FUMARATE)"/>
    <property type="match status" value="1"/>
</dbReference>
<feature type="binding site" evidence="9">
    <location>
        <position position="51"/>
    </location>
    <ligand>
        <name>substrate</name>
    </ligand>
</feature>
<keyword evidence="7 9" id="KW-0665">Pyrimidine biosynthesis</keyword>
<dbReference type="STRING" id="576117.SAMN04488138_103193"/>
<dbReference type="EC" id="1.3.-.-" evidence="9"/>
<evidence type="ECO:0000256" key="7">
    <source>
        <dbReference type="ARBA" id="ARBA00022975"/>
    </source>
</evidence>
<evidence type="ECO:0000313" key="12">
    <source>
        <dbReference type="Proteomes" id="UP000183299"/>
    </source>
</evidence>
<evidence type="ECO:0000259" key="10">
    <source>
        <dbReference type="Pfam" id="PF01180"/>
    </source>
</evidence>
<evidence type="ECO:0000256" key="6">
    <source>
        <dbReference type="ARBA" id="ARBA00022643"/>
    </source>
</evidence>
<proteinExistence type="inferred from homology"/>
<dbReference type="GeneID" id="98664292"/>
<evidence type="ECO:0000256" key="1">
    <source>
        <dbReference type="ARBA" id="ARBA00004496"/>
    </source>
</evidence>
<dbReference type="GO" id="GO:0004152">
    <property type="term" value="F:dihydroorotate dehydrogenase activity"/>
    <property type="evidence" value="ECO:0007669"/>
    <property type="project" value="UniProtKB-UniRule"/>
</dbReference>
<comment type="pathway">
    <text evidence="2 9">Pyrimidine metabolism; UMP biosynthesis via de novo pathway.</text>
</comment>
<dbReference type="Gene3D" id="3.20.20.70">
    <property type="entry name" value="Aldolase class I"/>
    <property type="match status" value="1"/>
</dbReference>
<feature type="binding site" evidence="9">
    <location>
        <begin position="270"/>
        <end position="271"/>
    </location>
    <ligand>
        <name>FMN</name>
        <dbReference type="ChEBI" id="CHEBI:58210"/>
    </ligand>
</feature>
<dbReference type="SUPFAM" id="SSF51395">
    <property type="entry name" value="FMN-linked oxidoreductases"/>
    <property type="match status" value="1"/>
</dbReference>
<feature type="domain" description="Dihydroorotate dehydrogenase catalytic" evidence="10">
    <location>
        <begin position="12"/>
        <end position="291"/>
    </location>
</feature>
<sequence>MRDFITGSTADLSVSLGDLRLKNPIMPASGTFSEDLSDVFDLDVLGAHVLKTIMHDTRAGNPTPRVCDMQSGMLNAIGIPSKGFAYFRDEMLPYWSAYRAPLVVSISAHSLDDFARLCAEVSLPGVAAIEANISCPNIEADGKAFAMRPDTTEQVMTRLRAETDLPLWAKLTPNTGEPVDVARAAQAAGADALVVANTVLGMSIDITTRTPRLGNVMGGMSGPAIKPIALRMTYQCAQACDIPVIGCGGISTLEDVLEFLIAGARAVQVGTATFQSPTTMARLVSELGAWMDTNNIRSVDEIIGTVQAPEAGVFE</sequence>
<dbReference type="NCBIfam" id="TIGR01037">
    <property type="entry name" value="pyrD_sub1_fam"/>
    <property type="match status" value="1"/>
</dbReference>
<dbReference type="InterPro" id="IPR050074">
    <property type="entry name" value="DHO_dehydrogenase"/>
</dbReference>
<keyword evidence="5 9" id="KW-0285">Flavoprotein</keyword>
<evidence type="ECO:0000256" key="4">
    <source>
        <dbReference type="ARBA" id="ARBA00022490"/>
    </source>
</evidence>
<evidence type="ECO:0000256" key="9">
    <source>
        <dbReference type="HAMAP-Rule" id="MF_00224"/>
    </source>
</evidence>
<keyword evidence="4 9" id="KW-0963">Cytoplasm</keyword>
<dbReference type="InterPro" id="IPR033888">
    <property type="entry name" value="DHOD_1B"/>
</dbReference>
<evidence type="ECO:0000313" key="11">
    <source>
        <dbReference type="EMBL" id="SFJ28388.1"/>
    </source>
</evidence>
<comment type="caution">
    <text evidence="9">Lacks conserved residue(s) required for the propagation of feature annotation.</text>
</comment>
<feature type="binding site" evidence="9">
    <location>
        <position position="222"/>
    </location>
    <ligand>
        <name>FMN</name>
        <dbReference type="ChEBI" id="CHEBI:58210"/>
    </ligand>
</feature>
<feature type="binding site" evidence="9">
    <location>
        <begin position="248"/>
        <end position="249"/>
    </location>
    <ligand>
        <name>FMN</name>
        <dbReference type="ChEBI" id="CHEBI:58210"/>
    </ligand>
</feature>
<dbReference type="PROSITE" id="PS00912">
    <property type="entry name" value="DHODEHASE_2"/>
    <property type="match status" value="1"/>
</dbReference>
<evidence type="ECO:0000256" key="5">
    <source>
        <dbReference type="ARBA" id="ARBA00022630"/>
    </source>
</evidence>
<dbReference type="PIRSF" id="PIRSF000164">
    <property type="entry name" value="DHO_oxidase"/>
    <property type="match status" value="1"/>
</dbReference>